<organism evidence="1">
    <name type="scientific">marine sediment metagenome</name>
    <dbReference type="NCBI Taxonomy" id="412755"/>
    <lineage>
        <taxon>unclassified sequences</taxon>
        <taxon>metagenomes</taxon>
        <taxon>ecological metagenomes</taxon>
    </lineage>
</organism>
<protein>
    <submittedName>
        <fullName evidence="1">Uncharacterized protein</fullName>
    </submittedName>
</protein>
<evidence type="ECO:0000313" key="1">
    <source>
        <dbReference type="EMBL" id="GAH73289.1"/>
    </source>
</evidence>
<dbReference type="EMBL" id="BARU01026022">
    <property type="protein sequence ID" value="GAH73289.1"/>
    <property type="molecule type" value="Genomic_DNA"/>
</dbReference>
<reference evidence="1" key="1">
    <citation type="journal article" date="2014" name="Front. Microbiol.">
        <title>High frequency of phylogenetically diverse reductive dehalogenase-homologous genes in deep subseafloor sedimentary metagenomes.</title>
        <authorList>
            <person name="Kawai M."/>
            <person name="Futagami T."/>
            <person name="Toyoda A."/>
            <person name="Takaki Y."/>
            <person name="Nishi S."/>
            <person name="Hori S."/>
            <person name="Arai W."/>
            <person name="Tsubouchi T."/>
            <person name="Morono Y."/>
            <person name="Uchiyama I."/>
            <person name="Ito T."/>
            <person name="Fujiyama A."/>
            <person name="Inagaki F."/>
            <person name="Takami H."/>
        </authorList>
    </citation>
    <scope>NUCLEOTIDE SEQUENCE</scope>
    <source>
        <strain evidence="1">Expedition CK06-06</strain>
    </source>
</reference>
<name>X1J4M0_9ZZZZ</name>
<dbReference type="AlphaFoldDB" id="X1J4M0"/>
<gene>
    <name evidence="1" type="ORF">S03H2_41854</name>
</gene>
<accession>X1J4M0</accession>
<sequence length="52" mass="5934">MSEERKCPVELKPMATWVQEEDPKGICRECLTNFALSPPINTWFCSCIRASS</sequence>
<comment type="caution">
    <text evidence="1">The sequence shown here is derived from an EMBL/GenBank/DDBJ whole genome shotgun (WGS) entry which is preliminary data.</text>
</comment>
<proteinExistence type="predicted"/>